<dbReference type="Proteomes" id="UP001189429">
    <property type="component" value="Unassembled WGS sequence"/>
</dbReference>
<feature type="non-terminal residue" evidence="2">
    <location>
        <position position="1"/>
    </location>
</feature>
<comment type="caution">
    <text evidence="2">The sequence shown here is derived from an EMBL/GenBank/DDBJ whole genome shotgun (WGS) entry which is preliminary data.</text>
</comment>
<evidence type="ECO:0000313" key="3">
    <source>
        <dbReference type="Proteomes" id="UP001189429"/>
    </source>
</evidence>
<accession>A0ABN9VLS0</accession>
<organism evidence="2 3">
    <name type="scientific">Prorocentrum cordatum</name>
    <dbReference type="NCBI Taxonomy" id="2364126"/>
    <lineage>
        <taxon>Eukaryota</taxon>
        <taxon>Sar</taxon>
        <taxon>Alveolata</taxon>
        <taxon>Dinophyceae</taxon>
        <taxon>Prorocentrales</taxon>
        <taxon>Prorocentraceae</taxon>
        <taxon>Prorocentrum</taxon>
    </lineage>
</organism>
<name>A0ABN9VLS0_9DINO</name>
<feature type="compositionally biased region" description="Basic and acidic residues" evidence="1">
    <location>
        <begin position="27"/>
        <end position="36"/>
    </location>
</feature>
<dbReference type="EMBL" id="CAUYUJ010017329">
    <property type="protein sequence ID" value="CAK0873856.1"/>
    <property type="molecule type" value="Genomic_DNA"/>
</dbReference>
<evidence type="ECO:0000313" key="2">
    <source>
        <dbReference type="EMBL" id="CAK0873856.1"/>
    </source>
</evidence>
<evidence type="ECO:0000256" key="1">
    <source>
        <dbReference type="SAM" id="MobiDB-lite"/>
    </source>
</evidence>
<protein>
    <submittedName>
        <fullName evidence="2">Uncharacterized protein</fullName>
    </submittedName>
</protein>
<reference evidence="2" key="1">
    <citation type="submission" date="2023-10" db="EMBL/GenBank/DDBJ databases">
        <authorList>
            <person name="Chen Y."/>
            <person name="Shah S."/>
            <person name="Dougan E. K."/>
            <person name="Thang M."/>
            <person name="Chan C."/>
        </authorList>
    </citation>
    <scope>NUCLEOTIDE SEQUENCE [LARGE SCALE GENOMIC DNA]</scope>
</reference>
<proteinExistence type="predicted"/>
<keyword evidence="3" id="KW-1185">Reference proteome</keyword>
<gene>
    <name evidence="2" type="ORF">PCOR1329_LOCUS58941</name>
</gene>
<feature type="region of interest" description="Disordered" evidence="1">
    <location>
        <begin position="1"/>
        <end position="36"/>
    </location>
</feature>
<sequence>QSLEAEASACSWPPSGQQALAPLPGRQRRDPDTHFARSKRDLVIPVVISLSAALGGWAGDRGSAREQPGVFEDLNPAATNPMVRKYAADSDQVLRHMRISVGLEREATNRTRSSGTNT</sequence>